<accession>A0A916W806</accession>
<sequence>MPAHPLVDKALIMRLLDELAEYRLSDEEVDLTLVRDGPVDLDLLAECKREHPFYGRQAATPPMGDRPLRPR</sequence>
<name>A0A916W806_9HYPH</name>
<comment type="caution">
    <text evidence="1">The sequence shown here is derived from an EMBL/GenBank/DDBJ whole genome shotgun (WGS) entry which is preliminary data.</text>
</comment>
<dbReference type="RefSeq" id="WP_188721905.1">
    <property type="nucleotide sequence ID" value="NZ_BMIF01000009.1"/>
</dbReference>
<evidence type="ECO:0000313" key="2">
    <source>
        <dbReference type="Proteomes" id="UP000636264"/>
    </source>
</evidence>
<gene>
    <name evidence="1" type="ORF">GCM10011385_30050</name>
</gene>
<dbReference type="Proteomes" id="UP000636264">
    <property type="component" value="Unassembled WGS sequence"/>
</dbReference>
<proteinExistence type="predicted"/>
<organism evidence="1 2">
    <name type="scientific">Nitratireductor aestuarii</name>
    <dbReference type="NCBI Taxonomy" id="1735103"/>
    <lineage>
        <taxon>Bacteria</taxon>
        <taxon>Pseudomonadati</taxon>
        <taxon>Pseudomonadota</taxon>
        <taxon>Alphaproteobacteria</taxon>
        <taxon>Hyphomicrobiales</taxon>
        <taxon>Phyllobacteriaceae</taxon>
        <taxon>Nitratireductor</taxon>
    </lineage>
</organism>
<dbReference type="EMBL" id="BMIF01000009">
    <property type="protein sequence ID" value="GGA74052.1"/>
    <property type="molecule type" value="Genomic_DNA"/>
</dbReference>
<protein>
    <submittedName>
        <fullName evidence="1">Uncharacterized protein</fullName>
    </submittedName>
</protein>
<keyword evidence="2" id="KW-1185">Reference proteome</keyword>
<reference evidence="1" key="1">
    <citation type="journal article" date="2014" name="Int. J. Syst. Evol. Microbiol.">
        <title>Complete genome sequence of Corynebacterium casei LMG S-19264T (=DSM 44701T), isolated from a smear-ripened cheese.</title>
        <authorList>
            <consortium name="US DOE Joint Genome Institute (JGI-PGF)"/>
            <person name="Walter F."/>
            <person name="Albersmeier A."/>
            <person name="Kalinowski J."/>
            <person name="Ruckert C."/>
        </authorList>
    </citation>
    <scope>NUCLEOTIDE SEQUENCE</scope>
    <source>
        <strain evidence="1">CGMCC 1.15320</strain>
    </source>
</reference>
<dbReference type="AlphaFoldDB" id="A0A916W806"/>
<reference evidence="1" key="2">
    <citation type="submission" date="2020-09" db="EMBL/GenBank/DDBJ databases">
        <authorList>
            <person name="Sun Q."/>
            <person name="Zhou Y."/>
        </authorList>
    </citation>
    <scope>NUCLEOTIDE SEQUENCE</scope>
    <source>
        <strain evidence="1">CGMCC 1.15320</strain>
    </source>
</reference>
<evidence type="ECO:0000313" key="1">
    <source>
        <dbReference type="EMBL" id="GGA74052.1"/>
    </source>
</evidence>